<comment type="caution">
    <text evidence="4">The sequence shown here is derived from an EMBL/GenBank/DDBJ whole genome shotgun (WGS) entry which is preliminary data.</text>
</comment>
<dbReference type="Pfam" id="PF00078">
    <property type="entry name" value="RVT_1"/>
    <property type="match status" value="1"/>
</dbReference>
<dbReference type="Pfam" id="PF13456">
    <property type="entry name" value="RVT_3"/>
    <property type="match status" value="1"/>
</dbReference>
<dbReference type="InterPro" id="IPR043502">
    <property type="entry name" value="DNA/RNA_pol_sf"/>
</dbReference>
<proteinExistence type="predicted"/>
<dbReference type="GO" id="GO:0004523">
    <property type="term" value="F:RNA-DNA hybrid ribonuclease activity"/>
    <property type="evidence" value="ECO:0007669"/>
    <property type="project" value="InterPro"/>
</dbReference>
<dbReference type="EMBL" id="CAKLBY020000390">
    <property type="protein sequence ID" value="CAK7947952.1"/>
    <property type="molecule type" value="Genomic_DNA"/>
</dbReference>
<feature type="domain" description="Reverse transcriptase" evidence="2">
    <location>
        <begin position="778"/>
        <end position="1054"/>
    </location>
</feature>
<evidence type="ECO:0000256" key="1">
    <source>
        <dbReference type="SAM" id="MobiDB-lite"/>
    </source>
</evidence>
<dbReference type="GO" id="GO:0003676">
    <property type="term" value="F:nucleic acid binding"/>
    <property type="evidence" value="ECO:0007669"/>
    <property type="project" value="InterPro"/>
</dbReference>
<accession>A0AAV1VP47</accession>
<dbReference type="Proteomes" id="UP001162060">
    <property type="component" value="Unassembled WGS sequence"/>
</dbReference>
<dbReference type="CDD" id="cd01650">
    <property type="entry name" value="RT_nLTR_like"/>
    <property type="match status" value="1"/>
</dbReference>
<evidence type="ECO:0008006" key="6">
    <source>
        <dbReference type="Google" id="ProtNLM"/>
    </source>
</evidence>
<dbReference type="PANTHER" id="PTHR35450:SF2">
    <property type="entry name" value="REVERSE TRANSCRIPTASE DOMAIN-CONTAINING PROTEIN"/>
    <property type="match status" value="1"/>
</dbReference>
<dbReference type="InterPro" id="IPR002156">
    <property type="entry name" value="RNaseH_domain"/>
</dbReference>
<feature type="region of interest" description="Disordered" evidence="1">
    <location>
        <begin position="402"/>
        <end position="442"/>
    </location>
</feature>
<evidence type="ECO:0000259" key="2">
    <source>
        <dbReference type="PROSITE" id="PS50878"/>
    </source>
</evidence>
<sequence length="1256" mass="138778">MLLAGDAQAPVTTAAVPMVIDQCATWQAASHTPPSFPLMLSLGGKRRRLSDDGDDDPCEQAKRMLLEEVEAGPKHSALWPSTASTLPASVLVVYAHNAQRFTCTLCAYTASSFASLKRYRDPRHCRITFLEHFRQVVHAARLSCRGWLQLTTLARVQASATLRPRLHQQQVISAPLLSSTTSDRSRWSPPLPRQLVAFRVASRLGDVSAPRWGPPLPCGVVVSRIADHLLPPELTEGEETKAGESDDEDEAEEGDGKWLLRFDGACRKNPGLGGAGTVLFKPIGPVVWACSHYMPNSSETNNTAEYTALLVGARSAADDGVTCLRVEGDSTRVIQQVRGIFSTRNKRLRHLRLAVKAELVRMERATLHPIDRQANGHADRLVNAALDRLATELECGVHTDGHGCTSTSTTPPVSAAAPPPATPHGAVGTDVPPSPADDDDMGDIDDGEVYAAMRVGPDAVPQRRLRLRLRALDEDEQEAAFRLVKRLAAKLAAKIMDADNWEEAEGYITALPYVLYDHLQPYSQTQHPAQPRSQRRKEPHQGQAQAVPHDGQRQGGSRPRPRRRHGPSGGDKGCWRTRPPRVTRHHREHRLDEALDDMHAVQRSEPGNRKVVAKARRRVGRIHSFLEQHGLRHFYGTDEKVCVESILATARSKRDTDEAAATPSATTAPPPDCVDVEEGICPIQGESLHQFFTVVNTPIGAFDPMAPVGAAFRTAMDRLPPATVDMALLTDAPSSQEIDDQVQRARGSSSPGLDGVGYDIFKMFTAQLLPALHAAFARCWQSKRVPQSWKIGVVRLLHKKGDRLDPSNWRSICLQQAIYKLYAGVLSRRFTRWLEVNGRHAEAQKSLRAMNDCGEHNLLAAMLVDQARRKHQELHVVWYDFVNAFGSVPHDLLWEALQQQGVLTKFVASCRGLYADAAFTIGNAVDGTSAPIALKVGVFQGCPLSPHLFTAAIALLLHALKSLPDTGVKMSSEARPGAAAYADVLKTFSSTVDGIKHQHSVVHDFLRWTGTKANPHNCITLSVQRDLAPALTQLKHDATVLMQSGLAPWQVVKAVKVYLYPRVEYALRHLRSFAQQLEVFDRHLVRGLRHLLRLPTSATTAFFYAPVSRGGLGFLPLTELHGALQVAHGWQMLHSPDTAIQRIARQQLRQIAESGYKLDALAWRDREDELGELLLNSNLGTSDPAPPKRRNADIGSLWFDVRGHLHRFGLKFEMASAVEETGTPAQRLQLRVPYDAGWLDHRDVHRHVKPHLKNRH</sequence>
<gene>
    <name evidence="4" type="ORF">PM001_LOCUS33102</name>
</gene>
<feature type="domain" description="RNase H type-1" evidence="3">
    <location>
        <begin position="254"/>
        <end position="387"/>
    </location>
</feature>
<dbReference type="PROSITE" id="PS50879">
    <property type="entry name" value="RNASE_H_1"/>
    <property type="match status" value="1"/>
</dbReference>
<evidence type="ECO:0000313" key="4">
    <source>
        <dbReference type="EMBL" id="CAK7947952.1"/>
    </source>
</evidence>
<reference evidence="4" key="1">
    <citation type="submission" date="2024-01" db="EMBL/GenBank/DDBJ databases">
        <authorList>
            <person name="Webb A."/>
        </authorList>
    </citation>
    <scope>NUCLEOTIDE SEQUENCE</scope>
    <source>
        <strain evidence="4">Pm1</strain>
    </source>
</reference>
<name>A0AAV1VP47_9STRA</name>
<feature type="region of interest" description="Disordered" evidence="1">
    <location>
        <begin position="232"/>
        <end position="254"/>
    </location>
</feature>
<dbReference type="InterPro" id="IPR036397">
    <property type="entry name" value="RNaseH_sf"/>
</dbReference>
<dbReference type="CDD" id="cd09279">
    <property type="entry name" value="RNase_HI_like"/>
    <property type="match status" value="1"/>
</dbReference>
<feature type="region of interest" description="Disordered" evidence="1">
    <location>
        <begin position="524"/>
        <end position="610"/>
    </location>
</feature>
<feature type="compositionally biased region" description="Low complexity" evidence="1">
    <location>
        <begin position="405"/>
        <end position="416"/>
    </location>
</feature>
<dbReference type="SUPFAM" id="SSF53098">
    <property type="entry name" value="Ribonuclease H-like"/>
    <property type="match status" value="1"/>
</dbReference>
<feature type="compositionally biased region" description="Basic residues" evidence="1">
    <location>
        <begin position="578"/>
        <end position="588"/>
    </location>
</feature>
<protein>
    <recommendedName>
        <fullName evidence="6">Reverse transcriptase</fullName>
    </recommendedName>
</protein>
<dbReference type="Gene3D" id="3.30.420.10">
    <property type="entry name" value="Ribonuclease H-like superfamily/Ribonuclease H"/>
    <property type="match status" value="1"/>
</dbReference>
<dbReference type="AlphaFoldDB" id="A0AAV1VP47"/>
<evidence type="ECO:0000259" key="3">
    <source>
        <dbReference type="PROSITE" id="PS50879"/>
    </source>
</evidence>
<organism evidence="4 5">
    <name type="scientific">Peronospora matthiolae</name>
    <dbReference type="NCBI Taxonomy" id="2874970"/>
    <lineage>
        <taxon>Eukaryota</taxon>
        <taxon>Sar</taxon>
        <taxon>Stramenopiles</taxon>
        <taxon>Oomycota</taxon>
        <taxon>Peronosporomycetes</taxon>
        <taxon>Peronosporales</taxon>
        <taxon>Peronosporaceae</taxon>
        <taxon>Peronospora</taxon>
    </lineage>
</organism>
<dbReference type="PROSITE" id="PS50878">
    <property type="entry name" value="RT_POL"/>
    <property type="match status" value="1"/>
</dbReference>
<feature type="compositionally biased region" description="Basic and acidic residues" evidence="1">
    <location>
        <begin position="589"/>
        <end position="608"/>
    </location>
</feature>
<dbReference type="PANTHER" id="PTHR35450">
    <property type="entry name" value="REVERSE TRANSCRIPTASE DOMAIN-CONTAINING PROTEIN"/>
    <property type="match status" value="1"/>
</dbReference>
<dbReference type="InterPro" id="IPR000477">
    <property type="entry name" value="RT_dom"/>
</dbReference>
<evidence type="ECO:0000313" key="5">
    <source>
        <dbReference type="Proteomes" id="UP001162060"/>
    </source>
</evidence>
<dbReference type="InterPro" id="IPR012337">
    <property type="entry name" value="RNaseH-like_sf"/>
</dbReference>
<dbReference type="SUPFAM" id="SSF56672">
    <property type="entry name" value="DNA/RNA polymerases"/>
    <property type="match status" value="1"/>
</dbReference>
<feature type="region of interest" description="Disordered" evidence="1">
    <location>
        <begin position="651"/>
        <end position="673"/>
    </location>
</feature>